<dbReference type="RefSeq" id="WP_348264808.1">
    <property type="nucleotide sequence ID" value="NZ_CP121196.1"/>
</dbReference>
<dbReference type="AlphaFoldDB" id="A0AAU7DPI4"/>
<evidence type="ECO:0000313" key="2">
    <source>
        <dbReference type="EMBL" id="XBH19589.1"/>
    </source>
</evidence>
<name>A0AAU7DPI4_9BACT</name>
<dbReference type="SMART" id="SM00028">
    <property type="entry name" value="TPR"/>
    <property type="match status" value="4"/>
</dbReference>
<gene>
    <name evidence="2" type="ORF">P8935_09780</name>
</gene>
<dbReference type="Pfam" id="PF13424">
    <property type="entry name" value="TPR_12"/>
    <property type="match status" value="1"/>
</dbReference>
<sequence>MVRFEVRWRSVFVCAAGLLLLISLRDSDRATPGAQYNKAQLLFVKGQLEKCQRLAEQGYIQNRTGNPEWAAEFQLLDAEVLLRRGMYDDALNLLRAFHSPTQNQEDVIRKLVIESVALARQQQLSSADQRINEAEYLCKNKTSAACGEMMQARGTLAVSADKLREARFAFLGALAIARSLHDRYLESTTTLDLGWLALQAEHFDESVDWSRDAYQISTELGAEDLAESISGNLGWAYFGLGDAERALELFIEAEQRAANLGNSRNEIKWLTASGDVYWRTGDFARARDSYSSALTRAKQIKNKEEVINTLEDLTHASIDAGNLDEASGYAQQLGPLLSANNNRLDTLDVTFAQARIAAATHQNNDAEHLLRAVENDPVSQTSMKLGAQHELARLYESEGNLVAADRMYRTSLSTFESARDQLHDEESKLPFLANATGIYDDYIHFLVAQRKTDAALALADQSRARTLQQGLGLKSNATFDSEVSVNANAIARKANATLLFYWVGEKESYLWTITPAKTTMIPLPARSKLAPMVDRYRKSLLGLSDPIERQNADGIGLYHLLIEPVRDFIQPGSNTVILDDGFLSQLDFETLIAPAPTPHYFIEDATLFSAPSLRLLASAKQSESRGNTLLLLGDAVSPNSDYPELPKAAAEMKQIEQQFPGQEETVFARERATAGSYASSNPQQFTYIHFVAHGVASRTDPLDSAIILSRSSADDDSFKLHAREIIQHPIHARLVTVSACYGSGTRAYAGEGLVGLAWAFLRAGAHNVIGGLWEVSDESTPRLMGSLYQGLHNGMPPATALRQAKLSLLHAKGEFRKPFFWASLQIYTGL</sequence>
<dbReference type="PANTHER" id="PTHR10098">
    <property type="entry name" value="RAPSYN-RELATED"/>
    <property type="match status" value="1"/>
</dbReference>
<dbReference type="Pfam" id="PF12770">
    <property type="entry name" value="CHAT"/>
    <property type="match status" value="1"/>
</dbReference>
<dbReference type="PANTHER" id="PTHR10098:SF108">
    <property type="entry name" value="TETRATRICOPEPTIDE REPEAT PROTEIN 28"/>
    <property type="match status" value="1"/>
</dbReference>
<reference evidence="2" key="1">
    <citation type="submission" date="2023-03" db="EMBL/GenBank/DDBJ databases">
        <title>Edaphobacter sp.</title>
        <authorList>
            <person name="Huber K.J."/>
            <person name="Papendorf J."/>
            <person name="Pilke C."/>
            <person name="Bunk B."/>
            <person name="Sproeer C."/>
            <person name="Pester M."/>
        </authorList>
    </citation>
    <scope>NUCLEOTIDE SEQUENCE</scope>
    <source>
        <strain evidence="2">DSM 110680</strain>
    </source>
</reference>
<dbReference type="InterPro" id="IPR011990">
    <property type="entry name" value="TPR-like_helical_dom_sf"/>
</dbReference>
<dbReference type="SUPFAM" id="SSF48452">
    <property type="entry name" value="TPR-like"/>
    <property type="match status" value="1"/>
</dbReference>
<dbReference type="InterPro" id="IPR024983">
    <property type="entry name" value="CHAT_dom"/>
</dbReference>
<evidence type="ECO:0000259" key="1">
    <source>
        <dbReference type="Pfam" id="PF12770"/>
    </source>
</evidence>
<dbReference type="EMBL" id="CP121196">
    <property type="protein sequence ID" value="XBH19589.1"/>
    <property type="molecule type" value="Genomic_DNA"/>
</dbReference>
<protein>
    <submittedName>
        <fullName evidence="2">CHAT domain-containing protein</fullName>
    </submittedName>
</protein>
<dbReference type="InterPro" id="IPR019734">
    <property type="entry name" value="TPR_rpt"/>
</dbReference>
<accession>A0AAU7DPI4</accession>
<dbReference type="Gene3D" id="1.25.40.10">
    <property type="entry name" value="Tetratricopeptide repeat domain"/>
    <property type="match status" value="1"/>
</dbReference>
<proteinExistence type="predicted"/>
<feature type="domain" description="CHAT" evidence="1">
    <location>
        <begin position="557"/>
        <end position="826"/>
    </location>
</feature>
<organism evidence="2">
    <name type="scientific">Telmatobacter sp. DSM 110680</name>
    <dbReference type="NCBI Taxonomy" id="3036704"/>
    <lineage>
        <taxon>Bacteria</taxon>
        <taxon>Pseudomonadati</taxon>
        <taxon>Acidobacteriota</taxon>
        <taxon>Terriglobia</taxon>
        <taxon>Terriglobales</taxon>
        <taxon>Acidobacteriaceae</taxon>
        <taxon>Telmatobacter</taxon>
    </lineage>
</organism>